<proteinExistence type="predicted"/>
<evidence type="ECO:0000313" key="2">
    <source>
        <dbReference type="EMBL" id="TFK96079.1"/>
    </source>
</evidence>
<feature type="compositionally biased region" description="Polar residues" evidence="1">
    <location>
        <begin position="51"/>
        <end position="64"/>
    </location>
</feature>
<sequence length="64" mass="7291">MTKDDTMRWVLGDLFGHWGLLGTGGDTWNWGLWVRAAGNSPRDKGRGIQYPGSTDRNYHKSYSF</sequence>
<dbReference type="AlphaFoldDB" id="A0A5C3Q4X8"/>
<evidence type="ECO:0000256" key="1">
    <source>
        <dbReference type="SAM" id="MobiDB-lite"/>
    </source>
</evidence>
<gene>
    <name evidence="2" type="ORF">BDV98DRAFT_576757</name>
</gene>
<keyword evidence="3" id="KW-1185">Reference proteome</keyword>
<feature type="region of interest" description="Disordered" evidence="1">
    <location>
        <begin position="38"/>
        <end position="64"/>
    </location>
</feature>
<protein>
    <submittedName>
        <fullName evidence="2">Uncharacterized protein</fullName>
    </submittedName>
</protein>
<name>A0A5C3Q4X8_9AGAR</name>
<organism evidence="2 3">
    <name type="scientific">Pterulicium gracile</name>
    <dbReference type="NCBI Taxonomy" id="1884261"/>
    <lineage>
        <taxon>Eukaryota</taxon>
        <taxon>Fungi</taxon>
        <taxon>Dikarya</taxon>
        <taxon>Basidiomycota</taxon>
        <taxon>Agaricomycotina</taxon>
        <taxon>Agaricomycetes</taxon>
        <taxon>Agaricomycetidae</taxon>
        <taxon>Agaricales</taxon>
        <taxon>Pleurotineae</taxon>
        <taxon>Pterulaceae</taxon>
        <taxon>Pterulicium</taxon>
    </lineage>
</organism>
<evidence type="ECO:0000313" key="3">
    <source>
        <dbReference type="Proteomes" id="UP000305067"/>
    </source>
</evidence>
<dbReference type="Proteomes" id="UP000305067">
    <property type="component" value="Unassembled WGS sequence"/>
</dbReference>
<accession>A0A5C3Q4X8</accession>
<dbReference type="EMBL" id="ML178867">
    <property type="protein sequence ID" value="TFK96079.1"/>
    <property type="molecule type" value="Genomic_DNA"/>
</dbReference>
<reference evidence="2 3" key="1">
    <citation type="journal article" date="2019" name="Nat. Ecol. Evol.">
        <title>Megaphylogeny resolves global patterns of mushroom evolution.</title>
        <authorList>
            <person name="Varga T."/>
            <person name="Krizsan K."/>
            <person name="Foldi C."/>
            <person name="Dima B."/>
            <person name="Sanchez-Garcia M."/>
            <person name="Sanchez-Ramirez S."/>
            <person name="Szollosi G.J."/>
            <person name="Szarkandi J.G."/>
            <person name="Papp V."/>
            <person name="Albert L."/>
            <person name="Andreopoulos W."/>
            <person name="Angelini C."/>
            <person name="Antonin V."/>
            <person name="Barry K.W."/>
            <person name="Bougher N.L."/>
            <person name="Buchanan P."/>
            <person name="Buyck B."/>
            <person name="Bense V."/>
            <person name="Catcheside P."/>
            <person name="Chovatia M."/>
            <person name="Cooper J."/>
            <person name="Damon W."/>
            <person name="Desjardin D."/>
            <person name="Finy P."/>
            <person name="Geml J."/>
            <person name="Haridas S."/>
            <person name="Hughes K."/>
            <person name="Justo A."/>
            <person name="Karasinski D."/>
            <person name="Kautmanova I."/>
            <person name="Kiss B."/>
            <person name="Kocsube S."/>
            <person name="Kotiranta H."/>
            <person name="LaButti K.M."/>
            <person name="Lechner B.E."/>
            <person name="Liimatainen K."/>
            <person name="Lipzen A."/>
            <person name="Lukacs Z."/>
            <person name="Mihaltcheva S."/>
            <person name="Morgado L.N."/>
            <person name="Niskanen T."/>
            <person name="Noordeloos M.E."/>
            <person name="Ohm R.A."/>
            <person name="Ortiz-Santana B."/>
            <person name="Ovrebo C."/>
            <person name="Racz N."/>
            <person name="Riley R."/>
            <person name="Savchenko A."/>
            <person name="Shiryaev A."/>
            <person name="Soop K."/>
            <person name="Spirin V."/>
            <person name="Szebenyi C."/>
            <person name="Tomsovsky M."/>
            <person name="Tulloss R.E."/>
            <person name="Uehling J."/>
            <person name="Grigoriev I.V."/>
            <person name="Vagvolgyi C."/>
            <person name="Papp T."/>
            <person name="Martin F.M."/>
            <person name="Miettinen O."/>
            <person name="Hibbett D.S."/>
            <person name="Nagy L.G."/>
        </authorList>
    </citation>
    <scope>NUCLEOTIDE SEQUENCE [LARGE SCALE GENOMIC DNA]</scope>
    <source>
        <strain evidence="2 3">CBS 309.79</strain>
    </source>
</reference>